<name>A0A0R2LI05_9LACO</name>
<dbReference type="AlphaFoldDB" id="A0A0R2LI05"/>
<proteinExistence type="predicted"/>
<dbReference type="Proteomes" id="UP000051886">
    <property type="component" value="Unassembled WGS sequence"/>
</dbReference>
<dbReference type="RefSeq" id="WP_017867047.1">
    <property type="nucleotide sequence ID" value="NZ_BJYB01000029.1"/>
</dbReference>
<gene>
    <name evidence="1" type="ORF">IV66_GL000286</name>
</gene>
<dbReference type="Gene3D" id="3.40.50.1820">
    <property type="entry name" value="alpha/beta hydrolase"/>
    <property type="match status" value="1"/>
</dbReference>
<dbReference type="InterPro" id="IPR029058">
    <property type="entry name" value="AB_hydrolase_fold"/>
</dbReference>
<dbReference type="PATRIC" id="fig|449659.4.peg.285"/>
<keyword evidence="2" id="KW-1185">Reference proteome</keyword>
<evidence type="ECO:0000313" key="2">
    <source>
        <dbReference type="Proteomes" id="UP000051886"/>
    </source>
</evidence>
<dbReference type="OrthoDB" id="9815425at2"/>
<accession>A0A0R2LI05</accession>
<protein>
    <submittedName>
        <fullName evidence="1">Lipase esterase</fullName>
    </submittedName>
</protein>
<evidence type="ECO:0000313" key="1">
    <source>
        <dbReference type="EMBL" id="KRO01400.1"/>
    </source>
</evidence>
<comment type="caution">
    <text evidence="1">The sequence shown here is derived from an EMBL/GenBank/DDBJ whole genome shotgun (WGS) entry which is preliminary data.</text>
</comment>
<organism evidence="1 2">
    <name type="scientific">Ligilactobacillus pobuzihii</name>
    <dbReference type="NCBI Taxonomy" id="449659"/>
    <lineage>
        <taxon>Bacteria</taxon>
        <taxon>Bacillati</taxon>
        <taxon>Bacillota</taxon>
        <taxon>Bacilli</taxon>
        <taxon>Lactobacillales</taxon>
        <taxon>Lactobacillaceae</taxon>
        <taxon>Ligilactobacillus</taxon>
    </lineage>
</organism>
<dbReference type="STRING" id="449659.IV66_GL000286"/>
<reference evidence="1 2" key="1">
    <citation type="journal article" date="2015" name="Genome Announc.">
        <title>Expanding the biotechnology potential of lactobacilli through comparative genomics of 213 strains and associated genera.</title>
        <authorList>
            <person name="Sun Z."/>
            <person name="Harris H.M."/>
            <person name="McCann A."/>
            <person name="Guo C."/>
            <person name="Argimon S."/>
            <person name="Zhang W."/>
            <person name="Yang X."/>
            <person name="Jeffery I.B."/>
            <person name="Cooney J.C."/>
            <person name="Kagawa T.F."/>
            <person name="Liu W."/>
            <person name="Song Y."/>
            <person name="Salvetti E."/>
            <person name="Wrobel A."/>
            <person name="Rasinkangas P."/>
            <person name="Parkhill J."/>
            <person name="Rea M.C."/>
            <person name="O'Sullivan O."/>
            <person name="Ritari J."/>
            <person name="Douillard F.P."/>
            <person name="Paul Ross R."/>
            <person name="Yang R."/>
            <person name="Briner A.E."/>
            <person name="Felis G.E."/>
            <person name="de Vos W.M."/>
            <person name="Barrangou R."/>
            <person name="Klaenhammer T.R."/>
            <person name="Caufield P.W."/>
            <person name="Cui Y."/>
            <person name="Zhang H."/>
            <person name="O'Toole P.W."/>
        </authorList>
    </citation>
    <scope>NUCLEOTIDE SEQUENCE [LARGE SCALE GENOMIC DNA]</scope>
    <source>
        <strain evidence="1 2">NBRC 103219</strain>
    </source>
</reference>
<sequence length="247" mass="27883">MQEKNHIKQLAEPLEQQLPRIWQHLAYYSNKRGSQYLTLCVPANLTGQKQPHYPVILFAPDHATNRLSALLQLTRKGYAIAVIDEVEKRPLESFYSAARFLMLHAFKYQLDSNRIIAMGEGVGAYAAAGATFGSNEQKIQQEDVHTLPVRFRSCITIAGRFILADQPQLTDLLGKRNLPPFLLLHGTADQVEDIQASQQLFDFLNRQEASVNFYKLKDCPHGSDAFFTPYMVDILADFIASSVKKGK</sequence>
<dbReference type="SUPFAM" id="SSF53474">
    <property type="entry name" value="alpha/beta-Hydrolases"/>
    <property type="match status" value="1"/>
</dbReference>
<dbReference type="EMBL" id="JQCN01000008">
    <property type="protein sequence ID" value="KRO01400.1"/>
    <property type="molecule type" value="Genomic_DNA"/>
</dbReference>